<accession>A0A9D1Z270</accession>
<dbReference type="Pfam" id="PF08522">
    <property type="entry name" value="BT_3987-like_N"/>
    <property type="match status" value="1"/>
</dbReference>
<reference evidence="5" key="2">
    <citation type="submission" date="2021-04" db="EMBL/GenBank/DDBJ databases">
        <authorList>
            <person name="Gilroy R."/>
        </authorList>
    </citation>
    <scope>NUCLEOTIDE SEQUENCE</scope>
    <source>
        <strain evidence="5">5134</strain>
    </source>
</reference>
<dbReference type="InterPro" id="IPR001579">
    <property type="entry name" value="Glyco_hydro_18_chit_AS"/>
</dbReference>
<dbReference type="InterPro" id="IPR017853">
    <property type="entry name" value="GH"/>
</dbReference>
<dbReference type="PROSITE" id="PS51910">
    <property type="entry name" value="GH18_2"/>
    <property type="match status" value="1"/>
</dbReference>
<feature type="signal peptide" evidence="3">
    <location>
        <begin position="1"/>
        <end position="26"/>
    </location>
</feature>
<dbReference type="AlphaFoldDB" id="A0A9D1Z270"/>
<dbReference type="PROSITE" id="PS51257">
    <property type="entry name" value="PROKAR_LIPOPROTEIN"/>
    <property type="match status" value="1"/>
</dbReference>
<feature type="domain" description="GH18" evidence="4">
    <location>
        <begin position="193"/>
        <end position="478"/>
    </location>
</feature>
<reference evidence="5" key="1">
    <citation type="journal article" date="2021" name="PeerJ">
        <title>Extensive microbial diversity within the chicken gut microbiome revealed by metagenomics and culture.</title>
        <authorList>
            <person name="Gilroy R."/>
            <person name="Ravi A."/>
            <person name="Getino M."/>
            <person name="Pursley I."/>
            <person name="Horton D.L."/>
            <person name="Alikhan N.F."/>
            <person name="Baker D."/>
            <person name="Gharbi K."/>
            <person name="Hall N."/>
            <person name="Watson M."/>
            <person name="Adriaenssens E.M."/>
            <person name="Foster-Nyarko E."/>
            <person name="Jarju S."/>
            <person name="Secka A."/>
            <person name="Antonio M."/>
            <person name="Oren A."/>
            <person name="Chaudhuri R.R."/>
            <person name="La Ragione R."/>
            <person name="Hildebrand F."/>
            <person name="Pallen M.J."/>
        </authorList>
    </citation>
    <scope>NUCLEOTIDE SEQUENCE</scope>
    <source>
        <strain evidence="5">5134</strain>
    </source>
</reference>
<dbReference type="InterPro" id="IPR001223">
    <property type="entry name" value="Glyco_hydro18_cat"/>
</dbReference>
<dbReference type="Gene3D" id="3.20.20.80">
    <property type="entry name" value="Glycosidases"/>
    <property type="match status" value="1"/>
</dbReference>
<dbReference type="EMBL" id="DXDA01000080">
    <property type="protein sequence ID" value="HIY69760.1"/>
    <property type="molecule type" value="Genomic_DNA"/>
</dbReference>
<gene>
    <name evidence="5" type="ORF">H9828_10135</name>
</gene>
<organism evidence="5 6">
    <name type="scientific">Candidatus Alistipes intestinigallinarum</name>
    <dbReference type="NCBI Taxonomy" id="2838440"/>
    <lineage>
        <taxon>Bacteria</taxon>
        <taxon>Pseudomonadati</taxon>
        <taxon>Bacteroidota</taxon>
        <taxon>Bacteroidia</taxon>
        <taxon>Bacteroidales</taxon>
        <taxon>Rikenellaceae</taxon>
        <taxon>Alistipes</taxon>
    </lineage>
</organism>
<evidence type="ECO:0000256" key="1">
    <source>
        <dbReference type="ARBA" id="ARBA00022801"/>
    </source>
</evidence>
<dbReference type="GO" id="GO:0004553">
    <property type="term" value="F:hydrolase activity, hydrolyzing O-glycosyl compounds"/>
    <property type="evidence" value="ECO:0007669"/>
    <property type="project" value="InterPro"/>
</dbReference>
<dbReference type="Proteomes" id="UP000886844">
    <property type="component" value="Unassembled WGS sequence"/>
</dbReference>
<dbReference type="PROSITE" id="PS01095">
    <property type="entry name" value="GH18_1"/>
    <property type="match status" value="1"/>
</dbReference>
<evidence type="ECO:0000256" key="3">
    <source>
        <dbReference type="SAM" id="SignalP"/>
    </source>
</evidence>
<sequence>MIFKTDKNSIVSAAARLIPLLAVAMAACSEEIQIPGGDTQGWNETDRSFGYLRRAGVSQSVSSLDIYDGQAVVEFQFGLSGNPRKAVDARLEIDPTCLDSYNEAQGTDYELFPEELLTIEDEGLLVVAPGKRPHPMAVTLRTDERIDPAVEYAVPLRASVQTEGVAMDEGADWHLLVVRNAGTRPDGAKESGIRTIVYVEVNDCSPLNAAQYTLKQSGKPIVDIVNIFAANINYDAVTKRAYIHLNENVAYVLENRDKYIAPLQRLGIKVCLSILGNHTDVGPANLSAVQAADFAAQLRSVVDAYGLDGVDFDDEYASYYEDSNWTAPEGIEEPSAANYARLCYEVKRAMPDKLLTVYHIGRYMDFSERIGGMTPGDFIDYSYYSMYGNTLLDGWEDFLGMEKRQWGPFPYDISITSGSSNQIPSDLRMRQLRNEGYGVNLLYNMRPYDYTEMFGMMAKELYDDEILFTGKLFTKDWE</sequence>
<evidence type="ECO:0000259" key="4">
    <source>
        <dbReference type="PROSITE" id="PS51910"/>
    </source>
</evidence>
<keyword evidence="2" id="KW-0326">Glycosidase</keyword>
<dbReference type="Gene3D" id="2.60.40.1740">
    <property type="entry name" value="hypothetical protein (bacova_03559)"/>
    <property type="match status" value="1"/>
</dbReference>
<dbReference type="SUPFAM" id="SSF51445">
    <property type="entry name" value="(Trans)glycosidases"/>
    <property type="match status" value="1"/>
</dbReference>
<evidence type="ECO:0000313" key="6">
    <source>
        <dbReference type="Proteomes" id="UP000886844"/>
    </source>
</evidence>
<name>A0A9D1Z270_9BACT</name>
<comment type="caution">
    <text evidence="5">The sequence shown here is derived from an EMBL/GenBank/DDBJ whole genome shotgun (WGS) entry which is preliminary data.</text>
</comment>
<evidence type="ECO:0000313" key="5">
    <source>
        <dbReference type="EMBL" id="HIY69760.1"/>
    </source>
</evidence>
<proteinExistence type="predicted"/>
<dbReference type="GO" id="GO:0005975">
    <property type="term" value="P:carbohydrate metabolic process"/>
    <property type="evidence" value="ECO:0007669"/>
    <property type="project" value="InterPro"/>
</dbReference>
<keyword evidence="3" id="KW-0732">Signal</keyword>
<feature type="chain" id="PRO_5039182456" evidence="3">
    <location>
        <begin position="27"/>
        <end position="478"/>
    </location>
</feature>
<protein>
    <submittedName>
        <fullName evidence="5">DUF1735 domain-containing protein</fullName>
    </submittedName>
</protein>
<dbReference type="InterPro" id="IPR013728">
    <property type="entry name" value="BT_3987-like_N"/>
</dbReference>
<evidence type="ECO:0000256" key="2">
    <source>
        <dbReference type="ARBA" id="ARBA00023295"/>
    </source>
</evidence>
<keyword evidence="1" id="KW-0378">Hydrolase</keyword>